<dbReference type="Proteomes" id="UP000663870">
    <property type="component" value="Unassembled WGS sequence"/>
</dbReference>
<name>A0A814S4P7_9BILA</name>
<accession>A0A814S4P7</accession>
<protein>
    <submittedName>
        <fullName evidence="2">Uncharacterized protein</fullName>
    </submittedName>
</protein>
<evidence type="ECO:0000313" key="5">
    <source>
        <dbReference type="Proteomes" id="UP000663870"/>
    </source>
</evidence>
<dbReference type="AlphaFoldDB" id="A0A814S4P7"/>
<evidence type="ECO:0000313" key="3">
    <source>
        <dbReference type="EMBL" id="CAF1448254.1"/>
    </source>
</evidence>
<evidence type="ECO:0000256" key="1">
    <source>
        <dbReference type="SAM" id="MobiDB-lite"/>
    </source>
</evidence>
<gene>
    <name evidence="3" type="ORF">JXQ802_LOCUS37429</name>
    <name evidence="2" type="ORF">PYM288_LOCUS21724</name>
</gene>
<feature type="region of interest" description="Disordered" evidence="1">
    <location>
        <begin position="112"/>
        <end position="131"/>
    </location>
</feature>
<organism evidence="2 4">
    <name type="scientific">Rotaria sordida</name>
    <dbReference type="NCBI Taxonomy" id="392033"/>
    <lineage>
        <taxon>Eukaryota</taxon>
        <taxon>Metazoa</taxon>
        <taxon>Spiralia</taxon>
        <taxon>Gnathifera</taxon>
        <taxon>Rotifera</taxon>
        <taxon>Eurotatoria</taxon>
        <taxon>Bdelloidea</taxon>
        <taxon>Philodinida</taxon>
        <taxon>Philodinidae</taxon>
        <taxon>Rotaria</taxon>
    </lineage>
</organism>
<comment type="caution">
    <text evidence="2">The sequence shown here is derived from an EMBL/GenBank/DDBJ whole genome shotgun (WGS) entry which is preliminary data.</text>
</comment>
<evidence type="ECO:0000313" key="4">
    <source>
        <dbReference type="Proteomes" id="UP000663854"/>
    </source>
</evidence>
<sequence length="225" mass="26587">MGKGHSHEVVHEYVQDPAILQQLEAFQRQNAYLLQEFGKLQQKLAAWEIRSFDDLQRHDQRGAEELRNVSDHGFYHMFTPSATKRDEIQRQAKNGVQKYQEHIERTSPRNLKIAGSVGGESTEEDVRKRQDEQYRREKFDRQALLLEEQNQIMKLQKNKFLSSSQRVTINWTDNTWRQNQSVETIEQQVMTDFVSSDLDVDYFAIIYGHLFAIDSWTDEQKSNIH</sequence>
<dbReference type="Proteomes" id="UP000663854">
    <property type="component" value="Unassembled WGS sequence"/>
</dbReference>
<evidence type="ECO:0000313" key="2">
    <source>
        <dbReference type="EMBL" id="CAF1141338.1"/>
    </source>
</evidence>
<proteinExistence type="predicted"/>
<dbReference type="EMBL" id="CAJNOH010000878">
    <property type="protein sequence ID" value="CAF1141338.1"/>
    <property type="molecule type" value="Genomic_DNA"/>
</dbReference>
<keyword evidence="5" id="KW-1185">Reference proteome</keyword>
<reference evidence="2" key="1">
    <citation type="submission" date="2021-02" db="EMBL/GenBank/DDBJ databases">
        <authorList>
            <person name="Nowell W R."/>
        </authorList>
    </citation>
    <scope>NUCLEOTIDE SEQUENCE</scope>
</reference>
<dbReference type="EMBL" id="CAJNOL010002000">
    <property type="protein sequence ID" value="CAF1448254.1"/>
    <property type="molecule type" value="Genomic_DNA"/>
</dbReference>